<evidence type="ECO:0000256" key="1">
    <source>
        <dbReference type="ARBA" id="ARBA00023015"/>
    </source>
</evidence>
<dbReference type="InterPro" id="IPR010982">
    <property type="entry name" value="Lambda_DNA-bd_dom_sf"/>
</dbReference>
<reference evidence="5 6" key="1">
    <citation type="submission" date="2018-07" db="EMBL/GenBank/DDBJ databases">
        <title>Genomic and Epidemiologic Investigation of an Indolent Hospital Outbreak.</title>
        <authorList>
            <person name="Johnson R.C."/>
            <person name="Deming C."/>
            <person name="Conlan S."/>
            <person name="Zellmer C.J."/>
            <person name="Michelin A.V."/>
            <person name="Lee-Lin S."/>
            <person name="Thomas P.J."/>
            <person name="Park M."/>
            <person name="Weingarten R.A."/>
            <person name="Less J."/>
            <person name="Dekker J.P."/>
            <person name="Frank K.M."/>
            <person name="Musser K.A."/>
            <person name="Mcquiston J.R."/>
            <person name="Henderson D.K."/>
            <person name="Lau A.F."/>
            <person name="Palmore T.N."/>
            <person name="Segre J.A."/>
        </authorList>
    </citation>
    <scope>NUCLEOTIDE SEQUENCE [LARGE SCALE GENOMIC DNA]</scope>
    <source>
        <strain evidence="5 6">SK-NIH.Env10_0317</strain>
    </source>
</reference>
<dbReference type="Gene3D" id="2.10.109.10">
    <property type="entry name" value="Umud Fragment, subunit A"/>
    <property type="match status" value="1"/>
</dbReference>
<dbReference type="SUPFAM" id="SSF47413">
    <property type="entry name" value="lambda repressor-like DNA-binding domains"/>
    <property type="match status" value="1"/>
</dbReference>
<keyword evidence="2" id="KW-0238">DNA-binding</keyword>
<dbReference type="GO" id="GO:0003677">
    <property type="term" value="F:DNA binding"/>
    <property type="evidence" value="ECO:0007669"/>
    <property type="project" value="UniProtKB-KW"/>
</dbReference>
<dbReference type="Pfam" id="PF00717">
    <property type="entry name" value="Peptidase_S24"/>
    <property type="match status" value="1"/>
</dbReference>
<accession>A0AAJ4VCL3</accession>
<sequence length="291" mass="32006">MVTSPPVSRSIVAARSMVGRTTPRRSLLTIDLSRPIRGAKSASLIPWRSRKASRVVLMQAKCADIAHSSSDKCARYAHDFDCGGVHHTHMDVEWFKERKKTLKVTDLALAEVLGVERSVANKIVNGRVGFDARRADAVAALFKVSRDEVLFRAGLSAAKPEGARSVREFAIVGAVPAGNWREAVNRSTNMVRVAEDEAPREGYALTVEGDSMDLHVPDGFTIVIDPNDLDLFPGRLFVVMNEDGETTFKQYREGPARLVPASSNPAHKEIPIAQGQFRILGRVVWSGKRHL</sequence>
<dbReference type="InterPro" id="IPR039418">
    <property type="entry name" value="LexA-like"/>
</dbReference>
<dbReference type="PANTHER" id="PTHR40661">
    <property type="match status" value="1"/>
</dbReference>
<evidence type="ECO:0000256" key="3">
    <source>
        <dbReference type="ARBA" id="ARBA00023163"/>
    </source>
</evidence>
<dbReference type="Proteomes" id="UP000286681">
    <property type="component" value="Unassembled WGS sequence"/>
</dbReference>
<organism evidence="5 6">
    <name type="scientific">Sphingomonas koreensis</name>
    <dbReference type="NCBI Taxonomy" id="93064"/>
    <lineage>
        <taxon>Bacteria</taxon>
        <taxon>Pseudomonadati</taxon>
        <taxon>Pseudomonadota</taxon>
        <taxon>Alphaproteobacteria</taxon>
        <taxon>Sphingomonadales</taxon>
        <taxon>Sphingomonadaceae</taxon>
        <taxon>Sphingomonas</taxon>
    </lineage>
</organism>
<evidence type="ECO:0000256" key="2">
    <source>
        <dbReference type="ARBA" id="ARBA00023125"/>
    </source>
</evidence>
<keyword evidence="3" id="KW-0804">Transcription</keyword>
<dbReference type="Gene3D" id="1.10.260.40">
    <property type="entry name" value="lambda repressor-like DNA-binding domains"/>
    <property type="match status" value="1"/>
</dbReference>
<dbReference type="EMBL" id="QQWO01000001">
    <property type="protein sequence ID" value="RSV07955.1"/>
    <property type="molecule type" value="Genomic_DNA"/>
</dbReference>
<evidence type="ECO:0000313" key="6">
    <source>
        <dbReference type="Proteomes" id="UP000286681"/>
    </source>
</evidence>
<evidence type="ECO:0000313" key="5">
    <source>
        <dbReference type="EMBL" id="RSV07955.1"/>
    </source>
</evidence>
<dbReference type="PROSITE" id="PS50943">
    <property type="entry name" value="HTH_CROC1"/>
    <property type="match status" value="1"/>
</dbReference>
<comment type="caution">
    <text evidence="5">The sequence shown here is derived from an EMBL/GenBank/DDBJ whole genome shotgun (WGS) entry which is preliminary data.</text>
</comment>
<dbReference type="InterPro" id="IPR036286">
    <property type="entry name" value="LexA/Signal_pep-like_sf"/>
</dbReference>
<dbReference type="InterPro" id="IPR015927">
    <property type="entry name" value="Peptidase_S24_S26A/B/C"/>
</dbReference>
<dbReference type="PANTHER" id="PTHR40661:SF3">
    <property type="entry name" value="FELS-1 PROPHAGE TRANSCRIPTIONAL REGULATOR"/>
    <property type="match status" value="1"/>
</dbReference>
<dbReference type="InterPro" id="IPR001387">
    <property type="entry name" value="Cro/C1-type_HTH"/>
</dbReference>
<name>A0AAJ4VCL3_9SPHN</name>
<keyword evidence="1" id="KW-0805">Transcription regulation</keyword>
<dbReference type="SUPFAM" id="SSF51306">
    <property type="entry name" value="LexA/Signal peptidase"/>
    <property type="match status" value="1"/>
</dbReference>
<dbReference type="CDD" id="cd06529">
    <property type="entry name" value="S24_LexA-like"/>
    <property type="match status" value="1"/>
</dbReference>
<feature type="domain" description="HTH cro/C1-type" evidence="4">
    <location>
        <begin position="108"/>
        <end position="149"/>
    </location>
</feature>
<gene>
    <name evidence="5" type="ORF">CA257_00230</name>
</gene>
<proteinExistence type="predicted"/>
<dbReference type="AlphaFoldDB" id="A0AAJ4VCL3"/>
<protein>
    <submittedName>
        <fullName evidence="5">S24 family peptidase</fullName>
    </submittedName>
</protein>
<evidence type="ECO:0000259" key="4">
    <source>
        <dbReference type="PROSITE" id="PS50943"/>
    </source>
</evidence>